<feature type="coiled-coil region" evidence="1">
    <location>
        <begin position="79"/>
        <end position="113"/>
    </location>
</feature>
<evidence type="ECO:0000313" key="2">
    <source>
        <dbReference type="EMBL" id="HAT3899216.1"/>
    </source>
</evidence>
<name>A0A8H9QEA9_CITFR</name>
<dbReference type="Proteomes" id="UP000855471">
    <property type="component" value="Unassembled WGS sequence"/>
</dbReference>
<keyword evidence="1" id="KW-0175">Coiled coil</keyword>
<sequence length="235" mass="27476">MMIRNEHEMIIESKQSALDIHQMSLQESIDRAWRESHGVFSSEPYQPPEIVHQNTTRIDFDMNTECELDLKLKLQRKYFNQLKLSQEAMEAEYERLQGKIEDEIDEMAILMELQTNPSAYYTKLDRDGWGYDPVEIGKVISDLPEGHKVIRTERAIRAPQRLALIVSDKTHEELSEIAKEKLLKAKERDINLMKARLSKLISDHQRIAKEYKQELAQVVSFNDFLSVPKNYSKAI</sequence>
<reference evidence="2" key="1">
    <citation type="journal article" date="2018" name="Genome Biol.">
        <title>SKESA: strategic k-mer extension for scrupulous assemblies.</title>
        <authorList>
            <person name="Souvorov A."/>
            <person name="Agarwala R."/>
            <person name="Lipman D.J."/>
        </authorList>
    </citation>
    <scope>NUCLEOTIDE SEQUENCE</scope>
    <source>
        <strain evidence="2">O50</strain>
    </source>
</reference>
<evidence type="ECO:0000256" key="1">
    <source>
        <dbReference type="SAM" id="Coils"/>
    </source>
</evidence>
<gene>
    <name evidence="2" type="ORF">I9Y29_003678</name>
</gene>
<dbReference type="EMBL" id="DACSXJ010000025">
    <property type="protein sequence ID" value="HAT3899216.1"/>
    <property type="molecule type" value="Genomic_DNA"/>
</dbReference>
<accession>A0A8H9QEA9</accession>
<organism evidence="2">
    <name type="scientific">Citrobacter freundii</name>
    <dbReference type="NCBI Taxonomy" id="546"/>
    <lineage>
        <taxon>Bacteria</taxon>
        <taxon>Pseudomonadati</taxon>
        <taxon>Pseudomonadota</taxon>
        <taxon>Gammaproteobacteria</taxon>
        <taxon>Enterobacterales</taxon>
        <taxon>Enterobacteriaceae</taxon>
        <taxon>Citrobacter</taxon>
        <taxon>Citrobacter freundii complex</taxon>
    </lineage>
</organism>
<protein>
    <submittedName>
        <fullName evidence="2">Uncharacterized protein</fullName>
    </submittedName>
</protein>
<dbReference type="AlphaFoldDB" id="A0A8H9QEA9"/>
<proteinExistence type="predicted"/>
<comment type="caution">
    <text evidence="2">The sequence shown here is derived from an EMBL/GenBank/DDBJ whole genome shotgun (WGS) entry which is preliminary data.</text>
</comment>
<feature type="coiled-coil region" evidence="1">
    <location>
        <begin position="183"/>
        <end position="214"/>
    </location>
</feature>
<reference evidence="2" key="2">
    <citation type="submission" date="2020-09" db="EMBL/GenBank/DDBJ databases">
        <authorList>
            <consortium name="NCBI Pathogen Detection Project"/>
        </authorList>
    </citation>
    <scope>NUCLEOTIDE SEQUENCE</scope>
    <source>
        <strain evidence="2">O50</strain>
    </source>
</reference>